<protein>
    <submittedName>
        <fullName evidence="1">Uncharacterized protein</fullName>
    </submittedName>
</protein>
<proteinExistence type="predicted"/>
<comment type="caution">
    <text evidence="1">The sequence shown here is derived from an EMBL/GenBank/DDBJ whole genome shotgun (WGS) entry which is preliminary data.</text>
</comment>
<sequence length="634" mass="71870">MSLPTTQSISLPEVLQPWQTWLSWLDPELIPAFSDVLQRLSRVLGPVQGKQLGGLPEQDGIGQIQRKGNYQNLLLSEWLMADEVPDEFIRRAINAEHLFLAPNYKSQQSLNQITVLFDTGISQLGECRLVHIAMLIILAQRAEKAGCTLMWGTLQSIIPLMPLNTINDLHELLTRRTYSPVLQENITHWQNVIDEDVDAQNGEIWLVTGAYQQSILKQIASSHHIELTGDDCFNKTIDIQIRTPHFQRHMVLPAPPRTLSSLILKGQIRPPTVKNTHQHEHKISLMFSPVISFHGSAVGVTLLGKPGLMVIKIPPINRSNQNTSLKKPFVYQIYPDGHRILALQCHGKKVGALLSNNNGLYFWQLPNLSYIPRPADEMFSAGIGRGNTLASAYLANNNKEFFSLFVHDRAKRLVAFSYNIYAEEKNSFKIVEEKVLGIEKIADNLLVYIYLNDSSELVQMTTGADFSQKRYQHRLYFTQFISYQRDALFAYRHKYTDGSKSISCAISLGANRQSWHVYNMEIDEVYGYQIDLPQGWQGIGLFHPTLDGSPEEDLTTLNILMISPNKRNIASYSKGEIEILYHADNPFTRYSFSPSKGLFAALTDHAQVVVYDVYQKQLRLNLYTIAQEGSTQNA</sequence>
<evidence type="ECO:0000313" key="1">
    <source>
        <dbReference type="EMBL" id="MBG2879757.1"/>
    </source>
</evidence>
<name>A0ABS0IUQ3_9GAMM</name>
<evidence type="ECO:0000313" key="2">
    <source>
        <dbReference type="Proteomes" id="UP000614721"/>
    </source>
</evidence>
<reference evidence="1 2" key="1">
    <citation type="submission" date="2020-11" db="EMBL/GenBank/DDBJ databases">
        <title>Enhanced detection system for hospital associated transmission using whole genome sequencing surveillance.</title>
        <authorList>
            <person name="Harrison L.H."/>
            <person name="Van Tyne D."/>
            <person name="Marsh J.W."/>
            <person name="Griffith M.P."/>
            <person name="Snyder D.J."/>
            <person name="Cooper V.S."/>
            <person name="Mustapha M."/>
        </authorList>
    </citation>
    <scope>NUCLEOTIDE SEQUENCE [LARGE SCALE GENOMIC DNA]</scope>
    <source>
        <strain evidence="1 2">PR00075</strain>
    </source>
</reference>
<dbReference type="RefSeq" id="WP_196565920.1">
    <property type="nucleotide sequence ID" value="NZ_JADRYY010000002.1"/>
</dbReference>
<dbReference type="Proteomes" id="UP000614721">
    <property type="component" value="Unassembled WGS sequence"/>
</dbReference>
<keyword evidence="2" id="KW-1185">Reference proteome</keyword>
<gene>
    <name evidence="1" type="ORF">I4902_10790</name>
</gene>
<accession>A0ABS0IUQ3</accession>
<organism evidence="1 2">
    <name type="scientific">Proteus alimentorum</name>
    <dbReference type="NCBI Taxonomy" id="1973495"/>
    <lineage>
        <taxon>Bacteria</taxon>
        <taxon>Pseudomonadati</taxon>
        <taxon>Pseudomonadota</taxon>
        <taxon>Gammaproteobacteria</taxon>
        <taxon>Enterobacterales</taxon>
        <taxon>Morganellaceae</taxon>
        <taxon>Proteus</taxon>
    </lineage>
</organism>
<dbReference type="EMBL" id="JADSJP010000015">
    <property type="protein sequence ID" value="MBG2879757.1"/>
    <property type="molecule type" value="Genomic_DNA"/>
</dbReference>